<evidence type="ECO:0000313" key="2">
    <source>
        <dbReference type="Proteomes" id="UP000734854"/>
    </source>
</evidence>
<dbReference type="AlphaFoldDB" id="A0A8J5BBX2"/>
<gene>
    <name evidence="1" type="ORF">ZIOFF_073343</name>
</gene>
<evidence type="ECO:0000313" key="1">
    <source>
        <dbReference type="EMBL" id="KAG6468654.1"/>
    </source>
</evidence>
<dbReference type="Proteomes" id="UP000734854">
    <property type="component" value="Unassembled WGS sequence"/>
</dbReference>
<keyword evidence="2" id="KW-1185">Reference proteome</keyword>
<organism evidence="1 2">
    <name type="scientific">Zingiber officinale</name>
    <name type="common">Ginger</name>
    <name type="synonym">Amomum zingiber</name>
    <dbReference type="NCBI Taxonomy" id="94328"/>
    <lineage>
        <taxon>Eukaryota</taxon>
        <taxon>Viridiplantae</taxon>
        <taxon>Streptophyta</taxon>
        <taxon>Embryophyta</taxon>
        <taxon>Tracheophyta</taxon>
        <taxon>Spermatophyta</taxon>
        <taxon>Magnoliopsida</taxon>
        <taxon>Liliopsida</taxon>
        <taxon>Zingiberales</taxon>
        <taxon>Zingiberaceae</taxon>
        <taxon>Zingiber</taxon>
    </lineage>
</organism>
<comment type="caution">
    <text evidence="1">The sequence shown here is derived from an EMBL/GenBank/DDBJ whole genome shotgun (WGS) entry which is preliminary data.</text>
</comment>
<protein>
    <submittedName>
        <fullName evidence="1">Uncharacterized protein</fullName>
    </submittedName>
</protein>
<accession>A0A8J5BBX2</accession>
<name>A0A8J5BBX2_ZINOF</name>
<dbReference type="EMBL" id="JACMSC010000022">
    <property type="protein sequence ID" value="KAG6468654.1"/>
    <property type="molecule type" value="Genomic_DNA"/>
</dbReference>
<sequence>MAEPEEERSWRQHEYMRTKWFSAFHRTTVVEEAEAKDNSAEEATTAAIETPAVAEADTMSLLQRLIPYLNEFVTSMSEK</sequence>
<reference evidence="1 2" key="1">
    <citation type="submission" date="2020-08" db="EMBL/GenBank/DDBJ databases">
        <title>Plant Genome Project.</title>
        <authorList>
            <person name="Zhang R.-G."/>
        </authorList>
    </citation>
    <scope>NUCLEOTIDE SEQUENCE [LARGE SCALE GENOMIC DNA]</scope>
    <source>
        <tissue evidence="1">Rhizome</tissue>
    </source>
</reference>
<proteinExistence type="predicted"/>